<dbReference type="Gene3D" id="2.40.170.20">
    <property type="entry name" value="TonB-dependent receptor, beta-barrel domain"/>
    <property type="match status" value="1"/>
</dbReference>
<dbReference type="SUPFAM" id="SSF56935">
    <property type="entry name" value="Porins"/>
    <property type="match status" value="1"/>
</dbReference>
<organism evidence="5 6">
    <name type="scientific">Patiriisocius marinistellae</name>
    <dbReference type="NCBI Taxonomy" id="2494560"/>
    <lineage>
        <taxon>Bacteria</taxon>
        <taxon>Pseudomonadati</taxon>
        <taxon>Bacteroidota</taxon>
        <taxon>Flavobacteriia</taxon>
        <taxon>Flavobacteriales</taxon>
        <taxon>Flavobacteriaceae</taxon>
        <taxon>Patiriisocius</taxon>
    </lineage>
</organism>
<reference evidence="5 6" key="1">
    <citation type="submission" date="2019-08" db="EMBL/GenBank/DDBJ databases">
        <title>Ulvibacter marinistellae sp. nov., isolated from a starfish, Patiria pectinifera.</title>
        <authorList>
            <person name="Kawano K."/>
            <person name="Ushijima N."/>
            <person name="Kihara M."/>
            <person name="Itoh H."/>
        </authorList>
    </citation>
    <scope>NUCLEOTIDE SEQUENCE [LARGE SCALE GENOMIC DNA]</scope>
    <source>
        <strain evidence="5 6">KK4</strain>
    </source>
</reference>
<comment type="subcellular location">
    <subcellularLocation>
        <location evidence="1">Cell outer membrane</location>
    </subcellularLocation>
</comment>
<sequence>MNKLIFFFFFTAFSYAQEFSINGNITDEANNAISFATISILENNAEDSEDLETVLVANTITDDSGNFIIEGLFPKRYTVQISFLGYTTTSQIIELSANEDLGSIRLKESIETLDETVVVAKRPTIKKEPGKLIFNVENTSIATGSTLDILQKTPGVLVSETGISVKGKTPVIYINGKRVYLSTSEINSLLQSTDASAIKAVEVITSPGAKYDAEAGIVVDIKTSRAVSIGYKGAVNGTYEQGVFAKYRLGTSHFYKNNWLNLFGSYTFSPRKEFKEDVNNIRFFNSPSAITTHSTRQSDFNRTTRSQAHQANIVADAKVNDKHDVGINIGLFISPDIEYQNNAISKDFNTLRQLDSIYTTASNSNHDTSNLSFNLNHTWKLSEAGANVMMNANYILYDIDKLQHVETNFFLADGSFIKDNNFYTDATQSSDIATLQLDFNIPVLSGTIETGVKYSNINTDSSLDFFDTNGDASQINPLLSDGFLYEESIYAAYFSFAKDWDKWALNIGLRGEQTDVTGISRKLGDVNTQNYFELFPSLSIEHSPDKDATYGISYARSISRPRYESLNPFRYFINENNFSDGNPNLVPAIDSKYTMSYTYKNTWFFEAYYWETKNPLGELIFQNNQTRVLQNQDVNLIKDFQYSFDIVYAKPILSWWYLQLVTSSFYLENEFFAEQSSQETYSNDTFGFYGEMYSGLTISEVAGITSDITAFYISNFIYGSYDYKNQFSLSASLRKSLWSKRASITVGVDDIFKTKNVPLSSRYYNQDNSYFAQDESRLFRVGFKYNFGNARLRDNDKRKTTNEGDRLN</sequence>
<keyword evidence="2" id="KW-0472">Membrane</keyword>
<dbReference type="Proteomes" id="UP000326994">
    <property type="component" value="Unassembled WGS sequence"/>
</dbReference>
<evidence type="ECO:0000259" key="4">
    <source>
        <dbReference type="Pfam" id="PF14905"/>
    </source>
</evidence>
<dbReference type="PANTHER" id="PTHR40980:SF4">
    <property type="entry name" value="TONB-DEPENDENT RECEPTOR-LIKE BETA-BARREL DOMAIN-CONTAINING PROTEIN"/>
    <property type="match status" value="1"/>
</dbReference>
<dbReference type="RefSeq" id="WP_151892879.1">
    <property type="nucleotide sequence ID" value="NZ_BKCF01000001.1"/>
</dbReference>
<evidence type="ECO:0000313" key="5">
    <source>
        <dbReference type="EMBL" id="GEQ84938.1"/>
    </source>
</evidence>
<dbReference type="InterPro" id="IPR036942">
    <property type="entry name" value="Beta-barrel_TonB_sf"/>
</dbReference>
<dbReference type="Pfam" id="PF13620">
    <property type="entry name" value="CarboxypepD_reg"/>
    <property type="match status" value="1"/>
</dbReference>
<feature type="domain" description="Outer membrane protein beta-barrel" evidence="4">
    <location>
        <begin position="380"/>
        <end position="785"/>
    </location>
</feature>
<comment type="caution">
    <text evidence="5">The sequence shown here is derived from an EMBL/GenBank/DDBJ whole genome shotgun (WGS) entry which is preliminary data.</text>
</comment>
<proteinExistence type="predicted"/>
<evidence type="ECO:0000313" key="6">
    <source>
        <dbReference type="Proteomes" id="UP000326994"/>
    </source>
</evidence>
<protein>
    <submittedName>
        <fullName evidence="5">TonB-dependent receptor</fullName>
    </submittedName>
</protein>
<keyword evidence="5" id="KW-0675">Receptor</keyword>
<evidence type="ECO:0000256" key="1">
    <source>
        <dbReference type="ARBA" id="ARBA00004442"/>
    </source>
</evidence>
<keyword evidence="3" id="KW-0998">Cell outer membrane</keyword>
<dbReference type="AlphaFoldDB" id="A0A5J4FUT4"/>
<dbReference type="PANTHER" id="PTHR40980">
    <property type="entry name" value="PLUG DOMAIN-CONTAINING PROTEIN"/>
    <property type="match status" value="1"/>
</dbReference>
<accession>A0A5J4FUT4</accession>
<dbReference type="EMBL" id="BKCF01000001">
    <property type="protein sequence ID" value="GEQ84938.1"/>
    <property type="molecule type" value="Genomic_DNA"/>
</dbReference>
<evidence type="ECO:0000256" key="3">
    <source>
        <dbReference type="ARBA" id="ARBA00023237"/>
    </source>
</evidence>
<dbReference type="Gene3D" id="2.60.40.1120">
    <property type="entry name" value="Carboxypeptidase-like, regulatory domain"/>
    <property type="match status" value="1"/>
</dbReference>
<dbReference type="InterPro" id="IPR008969">
    <property type="entry name" value="CarboxyPept-like_regulatory"/>
</dbReference>
<dbReference type="GO" id="GO:0009279">
    <property type="term" value="C:cell outer membrane"/>
    <property type="evidence" value="ECO:0007669"/>
    <property type="project" value="UniProtKB-SubCell"/>
</dbReference>
<evidence type="ECO:0000256" key="2">
    <source>
        <dbReference type="ARBA" id="ARBA00023136"/>
    </source>
</evidence>
<dbReference type="InterPro" id="IPR041700">
    <property type="entry name" value="OMP_b-brl_3"/>
</dbReference>
<name>A0A5J4FUT4_9FLAO</name>
<dbReference type="OrthoDB" id="8764943at2"/>
<gene>
    <name evidence="5" type="ORF">ULMS_04460</name>
</gene>
<dbReference type="Pfam" id="PF14905">
    <property type="entry name" value="OMP_b-brl_3"/>
    <property type="match status" value="1"/>
</dbReference>
<keyword evidence="6" id="KW-1185">Reference proteome</keyword>
<dbReference type="SUPFAM" id="SSF49464">
    <property type="entry name" value="Carboxypeptidase regulatory domain-like"/>
    <property type="match status" value="1"/>
</dbReference>